<accession>A0A8J3EWG2</accession>
<organism evidence="2 3">
    <name type="scientific">Gottfriedia solisilvae</name>
    <dbReference type="NCBI Taxonomy" id="1516104"/>
    <lineage>
        <taxon>Bacteria</taxon>
        <taxon>Bacillati</taxon>
        <taxon>Bacillota</taxon>
        <taxon>Bacilli</taxon>
        <taxon>Bacillales</taxon>
        <taxon>Bacillaceae</taxon>
        <taxon>Gottfriedia</taxon>
    </lineage>
</organism>
<keyword evidence="3" id="KW-1185">Reference proteome</keyword>
<evidence type="ECO:0000313" key="2">
    <source>
        <dbReference type="EMBL" id="GGI11150.1"/>
    </source>
</evidence>
<proteinExistence type="predicted"/>
<gene>
    <name evidence="2" type="ORF">GCM10007380_06380</name>
</gene>
<name>A0A8J3EWG2_9BACI</name>
<evidence type="ECO:0000256" key="1">
    <source>
        <dbReference type="SAM" id="MobiDB-lite"/>
    </source>
</evidence>
<dbReference type="RefSeq" id="WP_087998903.1">
    <property type="nucleotide sequence ID" value="NZ_BMHB01000001.1"/>
</dbReference>
<protein>
    <submittedName>
        <fullName evidence="2">Uncharacterized protein</fullName>
    </submittedName>
</protein>
<dbReference type="EMBL" id="BMHB01000001">
    <property type="protein sequence ID" value="GGI11150.1"/>
    <property type="molecule type" value="Genomic_DNA"/>
</dbReference>
<sequence>MNIQVYIHNNGNLLKKDKDHNIRLSSESHKKLFKAFGLNHNHYKKHAVYQHLKDNYTWILLAGGENPTAKQDQDGTNKDDDNPEMDGVQQSFLYEDLVDKRLHEKTFLIEELAFNEGHNIYRITEVD</sequence>
<comment type="caution">
    <text evidence="2">The sequence shown here is derived from an EMBL/GenBank/DDBJ whole genome shotgun (WGS) entry which is preliminary data.</text>
</comment>
<dbReference type="Proteomes" id="UP000626244">
    <property type="component" value="Unassembled WGS sequence"/>
</dbReference>
<dbReference type="AlphaFoldDB" id="A0A8J3EWG2"/>
<reference evidence="3" key="1">
    <citation type="journal article" date="2019" name="Int. J. Syst. Evol. Microbiol.">
        <title>The Global Catalogue of Microorganisms (GCM) 10K type strain sequencing project: providing services to taxonomists for standard genome sequencing and annotation.</title>
        <authorList>
            <consortium name="The Broad Institute Genomics Platform"/>
            <consortium name="The Broad Institute Genome Sequencing Center for Infectious Disease"/>
            <person name="Wu L."/>
            <person name="Ma J."/>
        </authorList>
    </citation>
    <scope>NUCLEOTIDE SEQUENCE [LARGE SCALE GENOMIC DNA]</scope>
    <source>
        <strain evidence="3">CGMCC 1.14993</strain>
    </source>
</reference>
<dbReference type="OrthoDB" id="2866024at2"/>
<feature type="region of interest" description="Disordered" evidence="1">
    <location>
        <begin position="67"/>
        <end position="86"/>
    </location>
</feature>
<feature type="compositionally biased region" description="Basic and acidic residues" evidence="1">
    <location>
        <begin position="71"/>
        <end position="80"/>
    </location>
</feature>
<evidence type="ECO:0000313" key="3">
    <source>
        <dbReference type="Proteomes" id="UP000626244"/>
    </source>
</evidence>